<dbReference type="GO" id="GO:1903724">
    <property type="term" value="P:positive regulation of centriole elongation"/>
    <property type="evidence" value="ECO:0007669"/>
    <property type="project" value="TreeGrafter"/>
</dbReference>
<sequence>MQALAEEWKKRDREREALVKKKVAEYTVLEEKLQKTLIDLEKREKQLVNAETELQRLKKELQAEHERNQQEVQDTIRRVRQECAHQIELERARIRQFEEDKIRAQEQLYEAENKHKALEKEFQQYKEQQSNRPEIRLQSEIGILTLEKGDLERKLESATKAKLHYKQQWARALKELARLKQREQENAMARLKKQQQELEHMRLRYLAAEEKELGKTQRQELEDIRNELNRLKQEEDKKKSQDGQELLGVQLQNAHTGKGDEALDDYLARLIEERDTLLRTGVYNHEDHIVSELDRQISEVLIKRNRSK</sequence>
<evidence type="ECO:0000256" key="1">
    <source>
        <dbReference type="SAM" id="Coils"/>
    </source>
</evidence>
<reference evidence="2" key="1">
    <citation type="submission" date="2017-07" db="EMBL/GenBank/DDBJ databases">
        <authorList>
            <person name="Mikheyev A."/>
            <person name="Grau M."/>
        </authorList>
    </citation>
    <scope>NUCLEOTIDE SEQUENCE</scope>
    <source>
        <tissue evidence="2">Venom_gland</tissue>
    </source>
</reference>
<dbReference type="PANTHER" id="PTHR21574:SF0">
    <property type="entry name" value="CENTROSOMAL PROTEIN OF 120 KDA"/>
    <property type="match status" value="1"/>
</dbReference>
<feature type="coiled-coil region" evidence="1">
    <location>
        <begin position="23"/>
        <end position="244"/>
    </location>
</feature>
<dbReference type="GO" id="GO:0022027">
    <property type="term" value="P:interkinetic nuclear migration"/>
    <property type="evidence" value="ECO:0007669"/>
    <property type="project" value="TreeGrafter"/>
</dbReference>
<name>A0A2D4MFB3_9SAUR</name>
<organism evidence="2">
    <name type="scientific">Micrurus spixii</name>
    <name type="common">Amazon coral snake</name>
    <dbReference type="NCBI Taxonomy" id="129469"/>
    <lineage>
        <taxon>Eukaryota</taxon>
        <taxon>Metazoa</taxon>
        <taxon>Chordata</taxon>
        <taxon>Craniata</taxon>
        <taxon>Vertebrata</taxon>
        <taxon>Euteleostomi</taxon>
        <taxon>Lepidosauria</taxon>
        <taxon>Squamata</taxon>
        <taxon>Bifurcata</taxon>
        <taxon>Unidentata</taxon>
        <taxon>Episquamata</taxon>
        <taxon>Toxicofera</taxon>
        <taxon>Serpentes</taxon>
        <taxon>Colubroidea</taxon>
        <taxon>Elapidae</taxon>
        <taxon>Elapinae</taxon>
        <taxon>Micrurus</taxon>
    </lineage>
</organism>
<accession>A0A2D4MFB3</accession>
<keyword evidence="1" id="KW-0175">Coiled coil</keyword>
<dbReference type="InterPro" id="IPR039893">
    <property type="entry name" value="CEP120-like"/>
</dbReference>
<dbReference type="GO" id="GO:0005813">
    <property type="term" value="C:centrosome"/>
    <property type="evidence" value="ECO:0007669"/>
    <property type="project" value="TreeGrafter"/>
</dbReference>
<protein>
    <submittedName>
        <fullName evidence="2">Uncharacterized protein</fullName>
    </submittedName>
</protein>
<evidence type="ECO:0000313" key="2">
    <source>
        <dbReference type="EMBL" id="LAB32080.1"/>
    </source>
</evidence>
<dbReference type="AlphaFoldDB" id="A0A2D4MFB3"/>
<dbReference type="PANTHER" id="PTHR21574">
    <property type="entry name" value="CENTROSOMAL PROTEIN OF 120 KDA"/>
    <property type="match status" value="1"/>
</dbReference>
<dbReference type="EMBL" id="IACM01092144">
    <property type="protein sequence ID" value="LAB32080.1"/>
    <property type="molecule type" value="Transcribed_RNA"/>
</dbReference>
<proteinExistence type="predicted"/>
<reference evidence="2" key="2">
    <citation type="submission" date="2017-11" db="EMBL/GenBank/DDBJ databases">
        <title>Coralsnake Venomics: Analyses of Venom Gland Transcriptomes and Proteomes of Six Brazilian Taxa.</title>
        <authorList>
            <person name="Aird S.D."/>
            <person name="Jorge da Silva N."/>
            <person name="Qiu L."/>
            <person name="Villar-Briones A."/>
            <person name="Aparecida-Saddi V."/>
            <person name="Campos-Telles M.P."/>
            <person name="Grau M."/>
            <person name="Mikheyev A.S."/>
        </authorList>
    </citation>
    <scope>NUCLEOTIDE SEQUENCE</scope>
    <source>
        <tissue evidence="2">Venom_gland</tissue>
    </source>
</reference>